<dbReference type="InterPro" id="IPR011050">
    <property type="entry name" value="Pectin_lyase_fold/virulence"/>
</dbReference>
<dbReference type="AlphaFoldDB" id="F5YLQ6"/>
<reference evidence="1 2" key="2">
    <citation type="journal article" date="2011" name="ISME J.">
        <title>RNA-seq reveals cooperative metabolic interactions between two termite-gut spirochete species in co-culture.</title>
        <authorList>
            <person name="Rosenthal A.Z."/>
            <person name="Matson E.G."/>
            <person name="Eldar A."/>
            <person name="Leadbetter J.R."/>
        </authorList>
    </citation>
    <scope>NUCLEOTIDE SEQUENCE [LARGE SCALE GENOMIC DNA]</scope>
    <source>
        <strain evidence="2">ATCC BAA-887 / DSM 12427 / ZAS-2</strain>
    </source>
</reference>
<organism evidence="1 2">
    <name type="scientific">Treponema primitia (strain ATCC BAA-887 / DSM 12427 / ZAS-2)</name>
    <dbReference type="NCBI Taxonomy" id="545694"/>
    <lineage>
        <taxon>Bacteria</taxon>
        <taxon>Pseudomonadati</taxon>
        <taxon>Spirochaetota</taxon>
        <taxon>Spirochaetia</taxon>
        <taxon>Spirochaetales</taxon>
        <taxon>Treponemataceae</taxon>
        <taxon>Treponema</taxon>
    </lineage>
</organism>
<dbReference type="InterPro" id="IPR006626">
    <property type="entry name" value="PbH1"/>
</dbReference>
<reference evidence="2" key="1">
    <citation type="submission" date="2009-12" db="EMBL/GenBank/DDBJ databases">
        <title>Complete sequence of Treponema primitia strain ZAS-2.</title>
        <authorList>
            <person name="Tetu S.G."/>
            <person name="Matson E."/>
            <person name="Ren Q."/>
            <person name="Seshadri R."/>
            <person name="Elbourne L."/>
            <person name="Hassan K.A."/>
            <person name="Durkin A."/>
            <person name="Radune D."/>
            <person name="Mohamoud Y."/>
            <person name="Shay R."/>
            <person name="Jin S."/>
            <person name="Zhang X."/>
            <person name="Lucey K."/>
            <person name="Ballor N.R."/>
            <person name="Ottesen E."/>
            <person name="Rosenthal R."/>
            <person name="Allen A."/>
            <person name="Leadbetter J.R."/>
            <person name="Paulsen I.T."/>
        </authorList>
    </citation>
    <scope>NUCLEOTIDE SEQUENCE [LARGE SCALE GENOMIC DNA]</scope>
    <source>
        <strain evidence="2">ATCC BAA-887 / DSM 12427 / ZAS-2</strain>
    </source>
</reference>
<dbReference type="PANTHER" id="PTHR11319">
    <property type="entry name" value="G PROTEIN-COUPLED RECEPTOR-RELATED"/>
    <property type="match status" value="1"/>
</dbReference>
<dbReference type="PANTHER" id="PTHR11319:SF35">
    <property type="entry name" value="OUTER MEMBRANE PROTEIN PMPC-RELATED"/>
    <property type="match status" value="1"/>
</dbReference>
<dbReference type="EMBL" id="CP001843">
    <property type="protein sequence ID" value="AEF85920.1"/>
    <property type="molecule type" value="Genomic_DNA"/>
</dbReference>
<protein>
    <submittedName>
        <fullName evidence="1">Putative extracellular nuclease</fullName>
    </submittedName>
</protein>
<dbReference type="SMART" id="SM00710">
    <property type="entry name" value="PbH1"/>
    <property type="match status" value="12"/>
</dbReference>
<sequence>MTCHRILIKLIPLLIISALFLPRCSNILASRDIQGEEAAIPPDMGLVRLNLDNGSPLNRSLLPNPVFAYYELVFTDAGNSDNSITETITGKNTAVSIKAGVWNLAVTAFVRRAGQDFSAAAGESSSPLVVEAGGTTSAEIFLYARTDGKGSFSYTASFPWGLDKAELTLQSFADPSVEKKVDLLASPGLTNPGSFDELPSGFYLLFLSLEKDGQVAGKTEAVHIYDNLDTRADYAFTASDFAKAAFFSGTVSMSDALSADYTITAVYLFSSDGNEISYMYDTTIEWPDWTIRARAYSGPAYFKVELGKDTDSDGSPDIFRLSKSQPINLSTEGKSGIVLTVEKYAITGISSVVTPDLTEAFEGDKITLNIAPATGKQLEGGTLGYTYGSTTVKLDELAAVPSFTMPGADISIVAGFEDVPDAGLIVDGVPVTPAPTGLTTALANIATDVTGGSYPSAGKQYTIVLGANEAIGPQQLIYPGKTVTITIKGSGAPRTVSLSTPSSSLFALGNGVTLILDDKIILQGIHNNNAPLVVVNSGAVFEMHESTGLIDNIFNATGTLDGGGGVYVASGGTFTMTGGTIADSGALSGGGVYVASGGKFDMSGGTISSNSSQRGGGVYVASAVTPSSGFTMTGGSIFGNHINISNFGGGGVYVASGGEFVMDGESTINGNGNIFDNGGGVYVASGGKLTMKGKSSISGNEADERGGGVYVASSGEFVMEGESTIRGNKSTADGGGGGVYVHSGGEFAMNGGIINSNTALENGGGVYMTGGDFTMNGGTISGNTAASTGGGVYMTGGGFIMNGGTISGNQAASSGGGVSVPGGVFTLDGGTISANTVDDGLSGGLGGGVSVTTGLTTWGKFVMKTGSIGGNQATSSGGGVYVKGLNTDFTMEGGTISGNTAPNGGGVYAGSWFTMEGGSISVNIASASGGGVYVKEIFTLTGGTITGNTAPAGSGVFVVYDFVMGADARVAADNRVFISNNVTAGTDPGIIELSGSAGTDPIAVIDLDVNSGFAAEQWAGKTLLERGGGFGMATPLPRSRFILGNFVNPQTPSVSVPIDPAHYSIDATGRLRRQ</sequence>
<dbReference type="Proteomes" id="UP000009223">
    <property type="component" value="Chromosome"/>
</dbReference>
<dbReference type="eggNOG" id="COG2931">
    <property type="taxonomic scope" value="Bacteria"/>
</dbReference>
<dbReference type="HOGENOM" id="CLU_287136_0_0_12"/>
<name>F5YLQ6_TREPZ</name>
<gene>
    <name evidence="1" type="ordered locus">TREPR_3174</name>
</gene>
<proteinExistence type="predicted"/>
<evidence type="ECO:0000313" key="2">
    <source>
        <dbReference type="Proteomes" id="UP000009223"/>
    </source>
</evidence>
<dbReference type="STRING" id="545694.TREPR_3174"/>
<dbReference type="SUPFAM" id="SSF51126">
    <property type="entry name" value="Pectin lyase-like"/>
    <property type="match status" value="2"/>
</dbReference>
<dbReference type="InterPro" id="IPR012332">
    <property type="entry name" value="Autotransporter_pectin_lyase_C"/>
</dbReference>
<dbReference type="Gene3D" id="2.160.20.20">
    <property type="match status" value="1"/>
</dbReference>
<evidence type="ECO:0000313" key="1">
    <source>
        <dbReference type="EMBL" id="AEF85920.1"/>
    </source>
</evidence>
<accession>F5YLQ6</accession>
<keyword evidence="2" id="KW-1185">Reference proteome</keyword>
<dbReference type="KEGG" id="tpi:TREPR_3174"/>
<dbReference type="RefSeq" id="WP_015707090.1">
    <property type="nucleotide sequence ID" value="NC_015578.1"/>
</dbReference>